<reference evidence="2 3" key="1">
    <citation type="submission" date="2018-06" db="EMBL/GenBank/DDBJ databases">
        <authorList>
            <consortium name="Pathogen Informatics"/>
            <person name="Doyle S."/>
        </authorList>
    </citation>
    <scope>NUCLEOTIDE SEQUENCE [LARGE SCALE GENOMIC DNA]</scope>
    <source>
        <strain evidence="2 3">NCTC10684</strain>
    </source>
</reference>
<dbReference type="Gene3D" id="1.10.10.10">
    <property type="entry name" value="Winged helix-like DNA-binding domain superfamily/Winged helix DNA-binding domain"/>
    <property type="match status" value="1"/>
</dbReference>
<dbReference type="PANTHER" id="PTHR38600:SF2">
    <property type="entry name" value="SLL0088 PROTEIN"/>
    <property type="match status" value="1"/>
</dbReference>
<organism evidence="2 3">
    <name type="scientific">Aminobacter aminovorans</name>
    <name type="common">Chelatobacter heintzii</name>
    <dbReference type="NCBI Taxonomy" id="83263"/>
    <lineage>
        <taxon>Bacteria</taxon>
        <taxon>Pseudomonadati</taxon>
        <taxon>Pseudomonadota</taxon>
        <taxon>Alphaproteobacteria</taxon>
        <taxon>Hyphomicrobiales</taxon>
        <taxon>Phyllobacteriaceae</taxon>
        <taxon>Aminobacter</taxon>
    </lineage>
</organism>
<protein>
    <submittedName>
        <fullName evidence="2">Uncharacterized protein conserved in archaea</fullName>
    </submittedName>
</protein>
<dbReference type="OrthoDB" id="9790747at2"/>
<dbReference type="PROSITE" id="PS50987">
    <property type="entry name" value="HTH_ARSR_2"/>
    <property type="match status" value="1"/>
</dbReference>
<dbReference type="InterPro" id="IPR036390">
    <property type="entry name" value="WH_DNA-bd_sf"/>
</dbReference>
<dbReference type="CDD" id="cd00090">
    <property type="entry name" value="HTH_ARSR"/>
    <property type="match status" value="1"/>
</dbReference>
<evidence type="ECO:0000313" key="2">
    <source>
        <dbReference type="EMBL" id="SUU90956.1"/>
    </source>
</evidence>
<dbReference type="InterPro" id="IPR011991">
    <property type="entry name" value="ArsR-like_HTH"/>
</dbReference>
<dbReference type="SMART" id="SM00418">
    <property type="entry name" value="HTH_ARSR"/>
    <property type="match status" value="1"/>
</dbReference>
<dbReference type="SUPFAM" id="SSF46785">
    <property type="entry name" value="Winged helix' DNA-binding domain"/>
    <property type="match status" value="1"/>
</dbReference>
<name>A0A380WRM6_AMIAI</name>
<dbReference type="Proteomes" id="UP000254701">
    <property type="component" value="Unassembled WGS sequence"/>
</dbReference>
<evidence type="ECO:0000259" key="1">
    <source>
        <dbReference type="PROSITE" id="PS50987"/>
    </source>
</evidence>
<dbReference type="NCBIfam" id="NF033788">
    <property type="entry name" value="HTH_metalloreg"/>
    <property type="match status" value="1"/>
</dbReference>
<sequence length="128" mass="14151">MVEHSEHLDAIFHALSDPTRRAMLQGLAKGPRNVSDLAAPFDMTLAAASKHIKVLEKAGLVRRSVQGRTHLCSLDALPMHAGVEWMRHYEKFWNQQLDVLEALLVAEDQAAAAKPSETTEAKKKGKKS</sequence>
<dbReference type="InterPro" id="IPR036388">
    <property type="entry name" value="WH-like_DNA-bd_sf"/>
</dbReference>
<dbReference type="InterPro" id="IPR001845">
    <property type="entry name" value="HTH_ArsR_DNA-bd_dom"/>
</dbReference>
<evidence type="ECO:0000313" key="3">
    <source>
        <dbReference type="Proteomes" id="UP000254701"/>
    </source>
</evidence>
<dbReference type="AlphaFoldDB" id="A0A380WRM6"/>
<dbReference type="PRINTS" id="PR00778">
    <property type="entry name" value="HTHARSR"/>
</dbReference>
<gene>
    <name evidence="2" type="ORF">NCTC10684_04216</name>
</gene>
<proteinExistence type="predicted"/>
<dbReference type="RefSeq" id="WP_115732893.1">
    <property type="nucleotide sequence ID" value="NZ_BAAAVY010000037.1"/>
</dbReference>
<dbReference type="GO" id="GO:0003700">
    <property type="term" value="F:DNA-binding transcription factor activity"/>
    <property type="evidence" value="ECO:0007669"/>
    <property type="project" value="InterPro"/>
</dbReference>
<dbReference type="Pfam" id="PF12840">
    <property type="entry name" value="HTH_20"/>
    <property type="match status" value="1"/>
</dbReference>
<dbReference type="EMBL" id="UFSM01000001">
    <property type="protein sequence ID" value="SUU90956.1"/>
    <property type="molecule type" value="Genomic_DNA"/>
</dbReference>
<dbReference type="PANTHER" id="PTHR38600">
    <property type="entry name" value="TRANSCRIPTIONAL REGULATORY PROTEIN"/>
    <property type="match status" value="1"/>
</dbReference>
<feature type="domain" description="HTH arsR-type" evidence="1">
    <location>
        <begin position="1"/>
        <end position="94"/>
    </location>
</feature>
<accession>A0A380WRM6</accession>